<dbReference type="OrthoDB" id="5243888at2"/>
<dbReference type="InterPro" id="IPR045019">
    <property type="entry name" value="BETA-OHASE-like"/>
</dbReference>
<keyword evidence="4" id="KW-1133">Transmembrane helix</keyword>
<protein>
    <submittedName>
        <fullName evidence="5">Beta-carotene 3-hydroxylase</fullName>
    </submittedName>
</protein>
<dbReference type="GO" id="GO:0016123">
    <property type="term" value="P:xanthophyll biosynthetic process"/>
    <property type="evidence" value="ECO:0007669"/>
    <property type="project" value="TreeGrafter"/>
</dbReference>
<feature type="transmembrane region" description="Helical" evidence="4">
    <location>
        <begin position="74"/>
        <end position="93"/>
    </location>
</feature>
<keyword evidence="4" id="KW-0812">Transmembrane</keyword>
<comment type="similarity">
    <text evidence="1">Belongs to the sterol desaturase family.</text>
</comment>
<dbReference type="PANTHER" id="PTHR31899:SF9">
    <property type="entry name" value="BETA-CAROTENE 3-HYDROXYLASE 1, CHLOROPLASTIC"/>
    <property type="match status" value="1"/>
</dbReference>
<evidence type="ECO:0000256" key="1">
    <source>
        <dbReference type="ARBA" id="ARBA00009324"/>
    </source>
</evidence>
<dbReference type="GO" id="GO:0010291">
    <property type="term" value="F:beta-carotene 3-hydroxylase activity"/>
    <property type="evidence" value="ECO:0007669"/>
    <property type="project" value="TreeGrafter"/>
</dbReference>
<dbReference type="RefSeq" id="WP_106137327.1">
    <property type="nucleotide sequence ID" value="NZ_PVTE01000006.1"/>
</dbReference>
<keyword evidence="2" id="KW-0125">Carotenoid biosynthesis</keyword>
<evidence type="ECO:0000256" key="4">
    <source>
        <dbReference type="SAM" id="Phobius"/>
    </source>
</evidence>
<comment type="caution">
    <text evidence="5">The sequence shown here is derived from an EMBL/GenBank/DDBJ whole genome shotgun (WGS) entry which is preliminary data.</text>
</comment>
<feature type="transmembrane region" description="Helical" evidence="4">
    <location>
        <begin position="48"/>
        <end position="68"/>
    </location>
</feature>
<gene>
    <name evidence="5" type="ORF">CLV58_10674</name>
</gene>
<name>A0A2T0T5I2_9BACT</name>
<feature type="transmembrane region" description="Helical" evidence="4">
    <location>
        <begin position="6"/>
        <end position="27"/>
    </location>
</feature>
<dbReference type="GO" id="GO:0016119">
    <property type="term" value="P:carotene metabolic process"/>
    <property type="evidence" value="ECO:0007669"/>
    <property type="project" value="TreeGrafter"/>
</dbReference>
<accession>A0A2T0T5I2</accession>
<sequence>MLVNIALVIGTFLFMEGVAWFTHKYIMHGVLWSWHRDHHNHHKGFFEINDLFAVVFSVVAIGLILAGVEIPELGFLAWIGAGVTLYGIFYFLFHDVIVHRRVKMKFDTSGRYMQRIMRAHYIHHKVHTKEGAEAFGFLYAPKRYDRSVKEPKVTSAKESAN</sequence>
<evidence type="ECO:0000313" key="5">
    <source>
        <dbReference type="EMBL" id="PRY40891.1"/>
    </source>
</evidence>
<keyword evidence="6" id="KW-1185">Reference proteome</keyword>
<dbReference type="PANTHER" id="PTHR31899">
    <property type="entry name" value="BETA-CAROTENE 3-HYDROXYLASE 1, CHLOROPLASTIC"/>
    <property type="match status" value="1"/>
</dbReference>
<dbReference type="EMBL" id="PVTE01000006">
    <property type="protein sequence ID" value="PRY40891.1"/>
    <property type="molecule type" value="Genomic_DNA"/>
</dbReference>
<evidence type="ECO:0000313" key="6">
    <source>
        <dbReference type="Proteomes" id="UP000238375"/>
    </source>
</evidence>
<organism evidence="5 6">
    <name type="scientific">Spirosoma oryzae</name>
    <dbReference type="NCBI Taxonomy" id="1469603"/>
    <lineage>
        <taxon>Bacteria</taxon>
        <taxon>Pseudomonadati</taxon>
        <taxon>Bacteroidota</taxon>
        <taxon>Cytophagia</taxon>
        <taxon>Cytophagales</taxon>
        <taxon>Cytophagaceae</taxon>
        <taxon>Spirosoma</taxon>
    </lineage>
</organism>
<keyword evidence="4" id="KW-0472">Membrane</keyword>
<dbReference type="AlphaFoldDB" id="A0A2T0T5I2"/>
<reference evidence="5 6" key="1">
    <citation type="submission" date="2018-03" db="EMBL/GenBank/DDBJ databases">
        <title>Genomic Encyclopedia of Archaeal and Bacterial Type Strains, Phase II (KMG-II): from individual species to whole genera.</title>
        <authorList>
            <person name="Goeker M."/>
        </authorList>
    </citation>
    <scope>NUCLEOTIDE SEQUENCE [LARGE SCALE GENOMIC DNA]</scope>
    <source>
        <strain evidence="5 6">DSM 28354</strain>
    </source>
</reference>
<dbReference type="Proteomes" id="UP000238375">
    <property type="component" value="Unassembled WGS sequence"/>
</dbReference>
<evidence type="ECO:0000256" key="3">
    <source>
        <dbReference type="ARBA" id="ARBA00023002"/>
    </source>
</evidence>
<proteinExistence type="inferred from homology"/>
<keyword evidence="3" id="KW-0560">Oxidoreductase</keyword>
<evidence type="ECO:0000256" key="2">
    <source>
        <dbReference type="ARBA" id="ARBA00022746"/>
    </source>
</evidence>